<dbReference type="GO" id="GO:0005975">
    <property type="term" value="P:carbohydrate metabolic process"/>
    <property type="evidence" value="ECO:0007669"/>
    <property type="project" value="TreeGrafter"/>
</dbReference>
<dbReference type="SUPFAM" id="SSF52266">
    <property type="entry name" value="SGNH hydrolase"/>
    <property type="match status" value="1"/>
</dbReference>
<keyword evidence="5" id="KW-1185">Reference proteome</keyword>
<gene>
    <name evidence="4" type="ORF">SAMN04487772_12734</name>
</gene>
<organism evidence="4 5">
    <name type="scientific">[Clostridium] polysaccharolyticum</name>
    <dbReference type="NCBI Taxonomy" id="29364"/>
    <lineage>
        <taxon>Bacteria</taxon>
        <taxon>Bacillati</taxon>
        <taxon>Bacillota</taxon>
        <taxon>Clostridia</taxon>
        <taxon>Lachnospirales</taxon>
        <taxon>Lachnospiraceae</taxon>
    </lineage>
</organism>
<accession>A0A1I0F677</accession>
<evidence type="ECO:0000313" key="5">
    <source>
        <dbReference type="Proteomes" id="UP000199800"/>
    </source>
</evidence>
<dbReference type="InterPro" id="IPR005181">
    <property type="entry name" value="SASA"/>
</dbReference>
<dbReference type="EMBL" id="FOHN01000027">
    <property type="protein sequence ID" value="SET52578.1"/>
    <property type="molecule type" value="Genomic_DNA"/>
</dbReference>
<dbReference type="PANTHER" id="PTHR22901">
    <property type="entry name" value="SIALATE O-ACETYLESTERASE"/>
    <property type="match status" value="1"/>
</dbReference>
<evidence type="ECO:0000256" key="2">
    <source>
        <dbReference type="SAM" id="Coils"/>
    </source>
</evidence>
<name>A0A1I0F677_9FIRM</name>
<dbReference type="Gene3D" id="3.40.50.1110">
    <property type="entry name" value="SGNH hydrolase"/>
    <property type="match status" value="1"/>
</dbReference>
<dbReference type="OrthoDB" id="9795554at2"/>
<feature type="coiled-coil region" evidence="2">
    <location>
        <begin position="215"/>
        <end position="242"/>
    </location>
</feature>
<sequence>MEGKLKPAQIFGDGMVLQRNQNVVIWGEGRNNSNITVSINGHKVSTKVIECKWSVEIPRMEAGGPYTLSISDNFEEVVYEDVMIGEVWLAGGQSNMELELQNSYEGIKEVKAADNDFIRFYNVAKIATLEETDLEEEAKSIWNKVNSDIAGKMSAVAYYTAKKLQQELGIAIGVIDCYWGGCSISCWISEEYMESDMNAHIYFTEWQELVGEKSIEEYEEEVKKFDIELKRWIQKEEELKEDNPDITMWDVIELIGNCPWERPVGYKSPKRPAGLYHTMIQRIAPYTIKGVLWYQGEEDTGKAAIYDKMLYKLIEQWRKDWKNEALPFYIVQLPMWIEKGAEDDKSWAVLRNMQRKVTQTIKNTYLIVLIDCGEFDNIHPLDKKTVGLRLALQILKYSYEYKELYVEGPKYLQRDLKDGRIVLYFEHVCDGFEIKGDKRINLFEVAGCDKEFVEADAVIVGNTIEVSNKQVKNPKYARYGWTNYGIVNLFNGKGFPMEPFMTM</sequence>
<dbReference type="InterPro" id="IPR036514">
    <property type="entry name" value="SGNH_hydro_sf"/>
</dbReference>
<protein>
    <submittedName>
        <fullName evidence="4">Sialate O-acetylesterase</fullName>
    </submittedName>
</protein>
<dbReference type="STRING" id="29364.SAMN04487772_12734"/>
<dbReference type="Pfam" id="PF03629">
    <property type="entry name" value="SASA"/>
    <property type="match status" value="1"/>
</dbReference>
<dbReference type="GO" id="GO:0001681">
    <property type="term" value="F:sialate O-acetylesterase activity"/>
    <property type="evidence" value="ECO:0007669"/>
    <property type="project" value="InterPro"/>
</dbReference>
<feature type="domain" description="Sialate O-acetylesterase" evidence="3">
    <location>
        <begin position="273"/>
        <end position="391"/>
    </location>
</feature>
<keyword evidence="1" id="KW-0378">Hydrolase</keyword>
<dbReference type="InterPro" id="IPR039329">
    <property type="entry name" value="SIAE"/>
</dbReference>
<keyword evidence="2" id="KW-0175">Coiled coil</keyword>
<dbReference type="RefSeq" id="WP_092478718.1">
    <property type="nucleotide sequence ID" value="NZ_FOHN01000027.1"/>
</dbReference>
<dbReference type="Proteomes" id="UP000199800">
    <property type="component" value="Unassembled WGS sequence"/>
</dbReference>
<proteinExistence type="predicted"/>
<evidence type="ECO:0000313" key="4">
    <source>
        <dbReference type="EMBL" id="SET52578.1"/>
    </source>
</evidence>
<dbReference type="AlphaFoldDB" id="A0A1I0F677"/>
<dbReference type="PANTHER" id="PTHR22901:SF0">
    <property type="entry name" value="SIALATE O-ACETYLESTERASE"/>
    <property type="match status" value="1"/>
</dbReference>
<evidence type="ECO:0000259" key="3">
    <source>
        <dbReference type="Pfam" id="PF03629"/>
    </source>
</evidence>
<evidence type="ECO:0000256" key="1">
    <source>
        <dbReference type="ARBA" id="ARBA00022801"/>
    </source>
</evidence>
<reference evidence="4 5" key="1">
    <citation type="submission" date="2016-10" db="EMBL/GenBank/DDBJ databases">
        <authorList>
            <person name="de Groot N.N."/>
        </authorList>
    </citation>
    <scope>NUCLEOTIDE SEQUENCE [LARGE SCALE GENOMIC DNA]</scope>
    <source>
        <strain evidence="4 5">DSM 1801</strain>
    </source>
</reference>